<accession>A0A1H5YG16</accession>
<dbReference type="AlphaFoldDB" id="A0A1H5YG16"/>
<feature type="chain" id="PRO_5009290477" description="Lipoprotein" evidence="2">
    <location>
        <begin position="22"/>
        <end position="218"/>
    </location>
</feature>
<keyword evidence="4" id="KW-1185">Reference proteome</keyword>
<dbReference type="OrthoDB" id="7666390at2"/>
<feature type="signal peptide" evidence="2">
    <location>
        <begin position="1"/>
        <end position="21"/>
    </location>
</feature>
<dbReference type="RefSeq" id="WP_103910421.1">
    <property type="nucleotide sequence ID" value="NZ_FNUZ01000003.1"/>
</dbReference>
<reference evidence="3 4" key="1">
    <citation type="submission" date="2016-10" db="EMBL/GenBank/DDBJ databases">
        <authorList>
            <person name="de Groot N.N."/>
        </authorList>
    </citation>
    <scope>NUCLEOTIDE SEQUENCE [LARGE SCALE GENOMIC DNA]</scope>
    <source>
        <strain evidence="3 4">DSM 26915</strain>
    </source>
</reference>
<evidence type="ECO:0008006" key="5">
    <source>
        <dbReference type="Google" id="ProtNLM"/>
    </source>
</evidence>
<feature type="region of interest" description="Disordered" evidence="1">
    <location>
        <begin position="199"/>
        <end position="218"/>
    </location>
</feature>
<name>A0A1H5YG16_9RHOB</name>
<evidence type="ECO:0000256" key="2">
    <source>
        <dbReference type="SAM" id="SignalP"/>
    </source>
</evidence>
<keyword evidence="2" id="KW-0732">Signal</keyword>
<protein>
    <recommendedName>
        <fullName evidence="5">Lipoprotein</fullName>
    </recommendedName>
</protein>
<dbReference type="PROSITE" id="PS51257">
    <property type="entry name" value="PROKAR_LIPOPROTEIN"/>
    <property type="match status" value="1"/>
</dbReference>
<evidence type="ECO:0000313" key="3">
    <source>
        <dbReference type="EMBL" id="SEG22988.1"/>
    </source>
</evidence>
<evidence type="ECO:0000256" key="1">
    <source>
        <dbReference type="SAM" id="MobiDB-lite"/>
    </source>
</evidence>
<gene>
    <name evidence="3" type="ORF">SAMN04488045_2077</name>
</gene>
<proteinExistence type="predicted"/>
<evidence type="ECO:0000313" key="4">
    <source>
        <dbReference type="Proteomes" id="UP000236752"/>
    </source>
</evidence>
<dbReference type="Proteomes" id="UP000236752">
    <property type="component" value="Unassembled WGS sequence"/>
</dbReference>
<dbReference type="EMBL" id="FNUZ01000003">
    <property type="protein sequence ID" value="SEG22988.1"/>
    <property type="molecule type" value="Genomic_DNA"/>
</dbReference>
<sequence>MTLSKASICLVVALGLSGCAAHSPDDVSIETTQQFAYRHDGPPALTLYTMVSNRSGSGAHSSIMINASQRVVFDPAGSVKHPAIAERGDVLYGITPQVADFYERAHARETYHVVIQRIEVSPEVAEMALRLAQDRGTVASAFCTNATSSLLSKLPGFEQIKPTFFPGNLQKQMSQVPGVTERKLFENDSDDKAEAIAAFKPEDARATSPSGEAHQGNK</sequence>
<organism evidence="3 4">
    <name type="scientific">Thalassococcus halodurans</name>
    <dbReference type="NCBI Taxonomy" id="373675"/>
    <lineage>
        <taxon>Bacteria</taxon>
        <taxon>Pseudomonadati</taxon>
        <taxon>Pseudomonadota</taxon>
        <taxon>Alphaproteobacteria</taxon>
        <taxon>Rhodobacterales</taxon>
        <taxon>Roseobacteraceae</taxon>
        <taxon>Thalassococcus</taxon>
    </lineage>
</organism>